<evidence type="ECO:0000313" key="3">
    <source>
        <dbReference type="Proteomes" id="UP000518878"/>
    </source>
</evidence>
<accession>A0A7X5QRF7</accession>
<evidence type="ECO:0000313" key="2">
    <source>
        <dbReference type="EMBL" id="NID14038.1"/>
    </source>
</evidence>
<keyword evidence="3" id="KW-1185">Reference proteome</keyword>
<dbReference type="Proteomes" id="UP000518878">
    <property type="component" value="Unassembled WGS sequence"/>
</dbReference>
<protein>
    <submittedName>
        <fullName evidence="2">Uncharacterized protein</fullName>
    </submittedName>
</protein>
<name>A0A7X5QRF7_9GAMM</name>
<evidence type="ECO:0000256" key="1">
    <source>
        <dbReference type="SAM" id="MobiDB-lite"/>
    </source>
</evidence>
<reference evidence="2 3" key="1">
    <citation type="journal article" date="2006" name="Int. J. Syst. Evol. Microbiol.">
        <title>Dyella yeojuensis sp. nov., isolated from greenhouse soil in Korea.</title>
        <authorList>
            <person name="Kim B.Y."/>
            <person name="Weon H.Y."/>
            <person name="Lee K.H."/>
            <person name="Seok S.J."/>
            <person name="Kwon S.W."/>
            <person name="Go S.J."/>
            <person name="Stackebrandt E."/>
        </authorList>
    </citation>
    <scope>NUCLEOTIDE SEQUENCE [LARGE SCALE GENOMIC DNA]</scope>
    <source>
        <strain evidence="2 3">DSM 17673</strain>
    </source>
</reference>
<comment type="caution">
    <text evidence="2">The sequence shown here is derived from an EMBL/GenBank/DDBJ whole genome shotgun (WGS) entry which is preliminary data.</text>
</comment>
<dbReference type="RefSeq" id="WP_166697772.1">
    <property type="nucleotide sequence ID" value="NZ_JAAQTL010000001.1"/>
</dbReference>
<proteinExistence type="predicted"/>
<dbReference type="EMBL" id="JAAQTL010000001">
    <property type="protein sequence ID" value="NID14038.1"/>
    <property type="molecule type" value="Genomic_DNA"/>
</dbReference>
<sequence>MLQLNPALPLNTPKGEGFAHFLIDYGPESDLYWTVFITETGEIWTFANKDVRASKNITLGRSSPSQPPRAPARGVSSEGRGPALVPLNGKDG</sequence>
<organism evidence="2 3">
    <name type="scientific">Luteibacter yeojuensis</name>
    <dbReference type="NCBI Taxonomy" id="345309"/>
    <lineage>
        <taxon>Bacteria</taxon>
        <taxon>Pseudomonadati</taxon>
        <taxon>Pseudomonadota</taxon>
        <taxon>Gammaproteobacteria</taxon>
        <taxon>Lysobacterales</taxon>
        <taxon>Rhodanobacteraceae</taxon>
        <taxon>Luteibacter</taxon>
    </lineage>
</organism>
<feature type="region of interest" description="Disordered" evidence="1">
    <location>
        <begin position="57"/>
        <end position="92"/>
    </location>
</feature>
<gene>
    <name evidence="2" type="ORF">HBF32_00980</name>
</gene>
<dbReference type="AlphaFoldDB" id="A0A7X5QRF7"/>